<dbReference type="EMBL" id="MPVP01000927">
    <property type="protein sequence ID" value="OMC81280.1"/>
    <property type="molecule type" value="Genomic_DNA"/>
</dbReference>
<evidence type="ECO:0000313" key="4">
    <source>
        <dbReference type="Proteomes" id="UP000187158"/>
    </source>
</evidence>
<dbReference type="InterPro" id="IPR010982">
    <property type="entry name" value="Lambda_DNA-bd_dom_sf"/>
</dbReference>
<reference evidence="3 4" key="1">
    <citation type="submission" date="2016-11" db="EMBL/GenBank/DDBJ databases">
        <title>Paenibacillus species isolates.</title>
        <authorList>
            <person name="Beno S.M."/>
        </authorList>
    </citation>
    <scope>NUCLEOTIDE SEQUENCE [LARGE SCALE GENOMIC DNA]</scope>
    <source>
        <strain evidence="3 4">FSL H7-0433</strain>
    </source>
</reference>
<dbReference type="SUPFAM" id="SSF47413">
    <property type="entry name" value="lambda repressor-like DNA-binding domains"/>
    <property type="match status" value="1"/>
</dbReference>
<proteinExistence type="predicted"/>
<feature type="domain" description="HTH cro/C1-type" evidence="2">
    <location>
        <begin position="8"/>
        <end position="62"/>
    </location>
</feature>
<dbReference type="CDD" id="cd00093">
    <property type="entry name" value="HTH_XRE"/>
    <property type="match status" value="1"/>
</dbReference>
<organism evidence="3 4">
    <name type="scientific">Paenibacillus odorifer</name>
    <dbReference type="NCBI Taxonomy" id="189426"/>
    <lineage>
        <taxon>Bacteria</taxon>
        <taxon>Bacillati</taxon>
        <taxon>Bacillota</taxon>
        <taxon>Bacilli</taxon>
        <taxon>Bacillales</taxon>
        <taxon>Paenibacillaceae</taxon>
        <taxon>Paenibacillus</taxon>
    </lineage>
</organism>
<dbReference type="PROSITE" id="PS50943">
    <property type="entry name" value="HTH_CROC1"/>
    <property type="match status" value="1"/>
</dbReference>
<dbReference type="RefSeq" id="WP_076221293.1">
    <property type="nucleotide sequence ID" value="NZ_JALLFV010000008.1"/>
</dbReference>
<protein>
    <recommendedName>
        <fullName evidence="2">HTH cro/C1-type domain-containing protein</fullName>
    </recommendedName>
</protein>
<dbReference type="PANTHER" id="PTHR46558:SF11">
    <property type="entry name" value="HTH-TYPE TRANSCRIPTIONAL REGULATOR XRE"/>
    <property type="match status" value="1"/>
</dbReference>
<sequence length="116" mass="13106">MSTSGVRIKKLREARGISQIELAERIGINNSVLSRIESGKRPVEDTEINAFADFFDVTGDYILGRSEKKKSIETNMSFFGGPDNYTPDEIDEMEAALLRYREMKKRAAEQAGKQNK</sequence>
<dbReference type="Gene3D" id="1.10.260.40">
    <property type="entry name" value="lambda repressor-like DNA-binding domains"/>
    <property type="match status" value="1"/>
</dbReference>
<name>A0ABX3GB97_9BACL</name>
<evidence type="ECO:0000259" key="2">
    <source>
        <dbReference type="PROSITE" id="PS50943"/>
    </source>
</evidence>
<keyword evidence="1" id="KW-0238">DNA-binding</keyword>
<dbReference type="PANTHER" id="PTHR46558">
    <property type="entry name" value="TRACRIPTIONAL REGULATORY PROTEIN-RELATED-RELATED"/>
    <property type="match status" value="1"/>
</dbReference>
<gene>
    <name evidence="3" type="ORF">BSO21_35575</name>
</gene>
<dbReference type="InterPro" id="IPR001387">
    <property type="entry name" value="Cro/C1-type_HTH"/>
</dbReference>
<accession>A0ABX3GB97</accession>
<dbReference type="Proteomes" id="UP000187158">
    <property type="component" value="Unassembled WGS sequence"/>
</dbReference>
<comment type="caution">
    <text evidence="3">The sequence shown here is derived from an EMBL/GenBank/DDBJ whole genome shotgun (WGS) entry which is preliminary data.</text>
</comment>
<evidence type="ECO:0000256" key="1">
    <source>
        <dbReference type="ARBA" id="ARBA00023125"/>
    </source>
</evidence>
<dbReference type="SMART" id="SM00530">
    <property type="entry name" value="HTH_XRE"/>
    <property type="match status" value="1"/>
</dbReference>
<dbReference type="Pfam" id="PF01381">
    <property type="entry name" value="HTH_3"/>
    <property type="match status" value="1"/>
</dbReference>
<evidence type="ECO:0000313" key="3">
    <source>
        <dbReference type="EMBL" id="OMC81280.1"/>
    </source>
</evidence>
<keyword evidence="4" id="KW-1185">Reference proteome</keyword>